<reference evidence="3" key="3">
    <citation type="submission" date="2025-09" db="UniProtKB">
        <authorList>
            <consortium name="Ensembl"/>
        </authorList>
    </citation>
    <scope>IDENTIFICATION</scope>
    <source>
        <strain evidence="3">Glennie</strain>
    </source>
</reference>
<dbReference type="SMART" id="SM01203">
    <property type="entry name" value="DUF3585"/>
    <property type="match status" value="1"/>
</dbReference>
<dbReference type="HOGENOM" id="CLU_025624_0_0_1"/>
<dbReference type="PROSITE" id="PS51848">
    <property type="entry name" value="BMERB"/>
    <property type="match status" value="1"/>
</dbReference>
<feature type="compositionally biased region" description="Basic and acidic residues" evidence="1">
    <location>
        <begin position="113"/>
        <end position="123"/>
    </location>
</feature>
<evidence type="ECO:0000256" key="1">
    <source>
        <dbReference type="SAM" id="MobiDB-lite"/>
    </source>
</evidence>
<evidence type="ECO:0000313" key="3">
    <source>
        <dbReference type="Ensembl" id="ENSOANP00000016483.3"/>
    </source>
</evidence>
<evidence type="ECO:0000259" key="2">
    <source>
        <dbReference type="PROSITE" id="PS51848"/>
    </source>
</evidence>
<sequence>MFQRRAPPQETFQEIPLYVPHFQAIGAITSKPSEQTPPPPTPGSTSGHERPEVWSLSPAGKAECFMPESRHRARRVQVAAAPEDPDGPLAPRRGKGEPESGEGKKQGLKKLLLTREQKSRLLDWNEADSEAPASKGTEDGGKGSAPRLSILSWGAGESGPDKLATVKAMGSGPVERPGGRPKSPLRLIASAIRRSILEPLISGPEAGKKPSDTKPRPPVEGPAPFRAPRCGRSVSLRATSLGREQDSQARPAAPSSPRPAGGAPSPQRGDPAWDQWSHGGGPGVREAVAPTPPGRGSLSQAKVEDVPSLLEKVSLREAPREPPWATPGIQNKRRLLSASLRLRDRAREAGLLETPQSHDHWRLPRRKEDTVDASEGINGPSPSLHPVSLGRPLRDSLGGGDSAGCSRRPSRAQTGQYETSSSDDALEPQVPLLPKERQTLRRRRKLEKASKQLVKQEELKRLYTAQAIQRQLEEVEERQRAAEIQGVKLEKALRGESDSGTQDEAPLLHEWFKLVLEKNKLLQYESELLSMAQKLELEDNQSRWEQEQKVKVTSDEHKKEETDLEEEKEESFTKTLCAIEARSKPSALLEEQSVKEKTEEQLFKSSMLPRGYQLSRT</sequence>
<dbReference type="Ensembl" id="ENSOANT00000016486.3">
    <property type="protein sequence ID" value="ENSOANP00000016483.3"/>
    <property type="gene ID" value="ENSOANG00000010395.3"/>
</dbReference>
<protein>
    <submittedName>
        <fullName evidence="3">Microtubule associated monooxygenase, calponin and LIM domain containing 2</fullName>
    </submittedName>
</protein>
<dbReference type="Bgee" id="ENSOANG00000010395">
    <property type="expression patterns" value="Expressed in heart and 6 other cell types or tissues"/>
</dbReference>
<dbReference type="GeneTree" id="ENSGT00940000163529"/>
<dbReference type="PANTHER" id="PTHR23167:SF39">
    <property type="entry name" value="[F-ACTIN]-MONOOXYGENASE MICAL2"/>
    <property type="match status" value="1"/>
</dbReference>
<reference evidence="3" key="2">
    <citation type="submission" date="2025-08" db="UniProtKB">
        <authorList>
            <consortium name="Ensembl"/>
        </authorList>
    </citation>
    <scope>IDENTIFICATION</scope>
    <source>
        <strain evidence="3">Glennie</strain>
    </source>
</reference>
<dbReference type="Pfam" id="PF12130">
    <property type="entry name" value="bMERB_dom"/>
    <property type="match status" value="1"/>
</dbReference>
<keyword evidence="4" id="KW-1185">Reference proteome</keyword>
<feature type="compositionally biased region" description="Basic and acidic residues" evidence="1">
    <location>
        <begin position="206"/>
        <end position="217"/>
    </location>
</feature>
<dbReference type="PANTHER" id="PTHR23167">
    <property type="entry name" value="CALPONIN HOMOLOGY DOMAIN-CONTAINING PROTEIN DDB_G0272472-RELATED"/>
    <property type="match status" value="1"/>
</dbReference>
<gene>
    <name evidence="3" type="primary">MICAL2</name>
</gene>
<feature type="domain" description="BMERB" evidence="2">
    <location>
        <begin position="455"/>
        <end position="617"/>
    </location>
</feature>
<dbReference type="AlphaFoldDB" id="F6YRW5"/>
<feature type="region of interest" description="Disordered" evidence="1">
    <location>
        <begin position="26"/>
        <end position="334"/>
    </location>
</feature>
<feature type="compositionally biased region" description="Basic and acidic residues" evidence="1">
    <location>
        <begin position="347"/>
        <end position="370"/>
    </location>
</feature>
<feature type="compositionally biased region" description="Polar residues" evidence="1">
    <location>
        <begin position="411"/>
        <end position="423"/>
    </location>
</feature>
<evidence type="ECO:0000313" key="4">
    <source>
        <dbReference type="Proteomes" id="UP000002279"/>
    </source>
</evidence>
<name>F6YRW5_ORNAN</name>
<dbReference type="OMA" id="KAEDQRF"/>
<dbReference type="eggNOG" id="ENOG502QWDX">
    <property type="taxonomic scope" value="Eukaryota"/>
</dbReference>
<organism evidence="3 4">
    <name type="scientific">Ornithorhynchus anatinus</name>
    <name type="common">Duckbill platypus</name>
    <dbReference type="NCBI Taxonomy" id="9258"/>
    <lineage>
        <taxon>Eukaryota</taxon>
        <taxon>Metazoa</taxon>
        <taxon>Chordata</taxon>
        <taxon>Craniata</taxon>
        <taxon>Vertebrata</taxon>
        <taxon>Euteleostomi</taxon>
        <taxon>Mammalia</taxon>
        <taxon>Monotremata</taxon>
        <taxon>Ornithorhynchidae</taxon>
        <taxon>Ornithorhynchus</taxon>
    </lineage>
</organism>
<dbReference type="Proteomes" id="UP000002279">
    <property type="component" value="Chromosome 3"/>
</dbReference>
<feature type="compositionally biased region" description="Low complexity" evidence="1">
    <location>
        <begin position="248"/>
        <end position="269"/>
    </location>
</feature>
<accession>F6YRW5</accession>
<dbReference type="InParanoid" id="F6YRW5"/>
<proteinExistence type="predicted"/>
<feature type="compositionally biased region" description="Basic and acidic residues" evidence="1">
    <location>
        <begin position="94"/>
        <end position="105"/>
    </location>
</feature>
<feature type="region of interest" description="Disordered" evidence="1">
    <location>
        <begin position="347"/>
        <end position="451"/>
    </location>
</feature>
<reference evidence="3 4" key="1">
    <citation type="journal article" date="2008" name="Nature">
        <title>Genome analysis of the platypus reveals unique signatures of evolution.</title>
        <authorList>
            <person name="Warren W.C."/>
            <person name="Hillier L.W."/>
            <person name="Marshall Graves J.A."/>
            <person name="Birney E."/>
            <person name="Ponting C.P."/>
            <person name="Grutzner F."/>
            <person name="Belov K."/>
            <person name="Miller W."/>
            <person name="Clarke L."/>
            <person name="Chinwalla A.T."/>
            <person name="Yang S.P."/>
            <person name="Heger A."/>
            <person name="Locke D.P."/>
            <person name="Miethke P."/>
            <person name="Waters P.D."/>
            <person name="Veyrunes F."/>
            <person name="Fulton L."/>
            <person name="Fulton B."/>
            <person name="Graves T."/>
            <person name="Wallis J."/>
            <person name="Puente X.S."/>
            <person name="Lopez-Otin C."/>
            <person name="Ordonez G.R."/>
            <person name="Eichler E.E."/>
            <person name="Chen L."/>
            <person name="Cheng Z."/>
            <person name="Deakin J.E."/>
            <person name="Alsop A."/>
            <person name="Thompson K."/>
            <person name="Kirby P."/>
            <person name="Papenfuss A.T."/>
            <person name="Wakefield M.J."/>
            <person name="Olender T."/>
            <person name="Lancet D."/>
            <person name="Huttley G.A."/>
            <person name="Smit A.F."/>
            <person name="Pask A."/>
            <person name="Temple-Smith P."/>
            <person name="Batzer M.A."/>
            <person name="Walker J.A."/>
            <person name="Konkel M.K."/>
            <person name="Harris R.S."/>
            <person name="Whittington C.M."/>
            <person name="Wong E.S."/>
            <person name="Gemmell N.J."/>
            <person name="Buschiazzo E."/>
            <person name="Vargas Jentzsch I.M."/>
            <person name="Merkel A."/>
            <person name="Schmitz J."/>
            <person name="Zemann A."/>
            <person name="Churakov G."/>
            <person name="Kriegs J.O."/>
            <person name="Brosius J."/>
            <person name="Murchison E.P."/>
            <person name="Sachidanandam R."/>
            <person name="Smith C."/>
            <person name="Hannon G.J."/>
            <person name="Tsend-Ayush E."/>
            <person name="McMillan D."/>
            <person name="Attenborough R."/>
            <person name="Rens W."/>
            <person name="Ferguson-Smith M."/>
            <person name="Lefevre C.M."/>
            <person name="Sharp J.A."/>
            <person name="Nicholas K.R."/>
            <person name="Ray D.A."/>
            <person name="Kube M."/>
            <person name="Reinhardt R."/>
            <person name="Pringle T.H."/>
            <person name="Taylor J."/>
            <person name="Jones R.C."/>
            <person name="Nixon B."/>
            <person name="Dacheux J.L."/>
            <person name="Niwa H."/>
            <person name="Sekita Y."/>
            <person name="Huang X."/>
            <person name="Stark A."/>
            <person name="Kheradpour P."/>
            <person name="Kellis M."/>
            <person name="Flicek P."/>
            <person name="Chen Y."/>
            <person name="Webber C."/>
            <person name="Hardison R."/>
            <person name="Nelson J."/>
            <person name="Hallsworth-Pepin K."/>
            <person name="Delehaunty K."/>
            <person name="Markovic C."/>
            <person name="Minx P."/>
            <person name="Feng Y."/>
            <person name="Kremitzki C."/>
            <person name="Mitreva M."/>
            <person name="Glasscock J."/>
            <person name="Wylie T."/>
            <person name="Wohldmann P."/>
            <person name="Thiru P."/>
            <person name="Nhan M.N."/>
            <person name="Pohl C.S."/>
            <person name="Smith S.M."/>
            <person name="Hou S."/>
            <person name="Nefedov M."/>
            <person name="de Jong P.J."/>
            <person name="Renfree M.B."/>
            <person name="Mardis E.R."/>
            <person name="Wilson R.K."/>
        </authorList>
    </citation>
    <scope>NUCLEOTIDE SEQUENCE [LARGE SCALE GENOMIC DNA]</scope>
    <source>
        <strain evidence="3 4">Glennie</strain>
    </source>
</reference>
<feature type="compositionally biased region" description="Basic and acidic residues" evidence="1">
    <location>
        <begin position="540"/>
        <end position="561"/>
    </location>
</feature>
<feature type="region of interest" description="Disordered" evidence="1">
    <location>
        <begin position="540"/>
        <end position="571"/>
    </location>
</feature>
<dbReference type="InterPro" id="IPR022735">
    <property type="entry name" value="bMERB_dom"/>
</dbReference>
<dbReference type="STRING" id="9258.ENSOANP00000016483"/>
<dbReference type="InterPro" id="IPR050540">
    <property type="entry name" value="F-actin_Monoox_Mical"/>
</dbReference>